<name>A0A2N0TXU3_9FLAO</name>
<evidence type="ECO:0000256" key="1">
    <source>
        <dbReference type="SAM" id="Phobius"/>
    </source>
</evidence>
<keyword evidence="1" id="KW-1133">Transmembrane helix</keyword>
<feature type="transmembrane region" description="Helical" evidence="1">
    <location>
        <begin position="12"/>
        <end position="31"/>
    </location>
</feature>
<dbReference type="Proteomes" id="UP000232673">
    <property type="component" value="Unassembled WGS sequence"/>
</dbReference>
<evidence type="ECO:0000313" key="3">
    <source>
        <dbReference type="Proteomes" id="UP000232673"/>
    </source>
</evidence>
<feature type="transmembrane region" description="Helical" evidence="1">
    <location>
        <begin position="237"/>
        <end position="262"/>
    </location>
</feature>
<comment type="caution">
    <text evidence="2">The sequence shown here is derived from an EMBL/GenBank/DDBJ whole genome shotgun (WGS) entry which is preliminary data.</text>
</comment>
<evidence type="ECO:0000313" key="2">
    <source>
        <dbReference type="EMBL" id="PKD19567.1"/>
    </source>
</evidence>
<dbReference type="RefSeq" id="WP_232764090.1">
    <property type="nucleotide sequence ID" value="NZ_FUZC01000002.1"/>
</dbReference>
<feature type="transmembrane region" description="Helical" evidence="1">
    <location>
        <begin position="312"/>
        <end position="335"/>
    </location>
</feature>
<feature type="transmembrane region" description="Helical" evidence="1">
    <location>
        <begin position="347"/>
        <end position="370"/>
    </location>
</feature>
<feature type="transmembrane region" description="Helical" evidence="1">
    <location>
        <begin position="274"/>
        <end position="292"/>
    </location>
</feature>
<feature type="transmembrane region" description="Helical" evidence="1">
    <location>
        <begin position="77"/>
        <end position="95"/>
    </location>
</feature>
<feature type="transmembrane region" description="Helical" evidence="1">
    <location>
        <begin position="143"/>
        <end position="163"/>
    </location>
</feature>
<accession>A0A2N0TXU3</accession>
<feature type="transmembrane region" description="Helical" evidence="1">
    <location>
        <begin position="101"/>
        <end position="123"/>
    </location>
</feature>
<keyword evidence="3" id="KW-1185">Reference proteome</keyword>
<protein>
    <submittedName>
        <fullName evidence="2">Uncharacterized protein</fullName>
    </submittedName>
</protein>
<keyword evidence="1" id="KW-0812">Transmembrane</keyword>
<reference evidence="2 3" key="1">
    <citation type="submission" date="2015-10" db="EMBL/GenBank/DDBJ databases">
        <title>Draft genome sequence of Salegentibacter salinarum KCTC 12975.</title>
        <authorList>
            <person name="Lin W."/>
            <person name="Zheng Q."/>
        </authorList>
    </citation>
    <scope>NUCLEOTIDE SEQUENCE [LARGE SCALE GENOMIC DNA]</scope>
    <source>
        <strain evidence="2 3">KCTC 12975</strain>
    </source>
</reference>
<feature type="transmembrane region" description="Helical" evidence="1">
    <location>
        <begin position="175"/>
        <end position="198"/>
    </location>
</feature>
<feature type="transmembrane region" description="Helical" evidence="1">
    <location>
        <begin position="210"/>
        <end position="231"/>
    </location>
</feature>
<keyword evidence="1" id="KW-0472">Membrane</keyword>
<dbReference type="EMBL" id="LKTS01000012">
    <property type="protein sequence ID" value="PKD19567.1"/>
    <property type="molecule type" value="Genomic_DNA"/>
</dbReference>
<gene>
    <name evidence="2" type="ORF">APR41_02880</name>
</gene>
<dbReference type="STRING" id="447422.SAMN05660903_00589"/>
<sequence length="408" mass="46967">MLRLDLKTHHNIALAYFLLAALLGIFLRLFYVTPLPGNYKYILHAHSHIALLGWVYLALTGIIYGLYFHKTKLSKKYIYIFLATNISLLGMLFSFPFQGYAIISIIFSTLFLFCSYFYAAFVLRNIPHKHSKTLSFKLIKASLWYMVFSSIGPWALGGIMSTLGNTSIWYKLSVYFYLHFQYNAWFLVALLGILFYLFQKLNLDFGRKEFKRFFLLLNSGVILSFFLSTYWTNPPLVFYLLGGLGVILLLIAFYQLFAFILRNKNLLKSVLSTFNYRILLISGVLLVGKILMQSLSAIPFFADLAFNNLDFVIGYLHWVFLGFVSLALFAFLNWLKLIRIPKNAFYLYLSGFLISEILIFYKGLVLWLGLPFFSNYFLLLVLVSALMPIAVGWIVGVNYLGASSRGIH</sequence>
<organism evidence="2 3">
    <name type="scientific">Salegentibacter salinarum</name>
    <dbReference type="NCBI Taxonomy" id="447422"/>
    <lineage>
        <taxon>Bacteria</taxon>
        <taxon>Pseudomonadati</taxon>
        <taxon>Bacteroidota</taxon>
        <taxon>Flavobacteriia</taxon>
        <taxon>Flavobacteriales</taxon>
        <taxon>Flavobacteriaceae</taxon>
        <taxon>Salegentibacter</taxon>
    </lineage>
</organism>
<feature type="transmembrane region" description="Helical" evidence="1">
    <location>
        <begin position="51"/>
        <end position="68"/>
    </location>
</feature>
<proteinExistence type="predicted"/>
<dbReference type="AlphaFoldDB" id="A0A2N0TXU3"/>
<feature type="transmembrane region" description="Helical" evidence="1">
    <location>
        <begin position="376"/>
        <end position="400"/>
    </location>
</feature>